<feature type="region of interest" description="Disordered" evidence="3">
    <location>
        <begin position="1"/>
        <end position="66"/>
    </location>
</feature>
<feature type="repeat" description="Pumilio" evidence="2">
    <location>
        <begin position="409"/>
        <end position="447"/>
    </location>
</feature>
<feature type="region of interest" description="Disordered" evidence="3">
    <location>
        <begin position="261"/>
        <end position="320"/>
    </location>
</feature>
<evidence type="ECO:0000256" key="1">
    <source>
        <dbReference type="ARBA" id="ARBA00022737"/>
    </source>
</evidence>
<feature type="compositionally biased region" description="Basic and acidic residues" evidence="3">
    <location>
        <begin position="309"/>
        <end position="320"/>
    </location>
</feature>
<dbReference type="Pfam" id="PF00806">
    <property type="entry name" value="PUF"/>
    <property type="match status" value="8"/>
</dbReference>
<dbReference type="PROSITE" id="PS50302">
    <property type="entry name" value="PUM"/>
    <property type="match status" value="7"/>
</dbReference>
<sequence>MFGPPGAAGTQENISSSPNWGEYDSQISKLLEDVPRATSAPPHLQDRWTPGPADAASSSRGWPGIEHQDIRLDEDYARFYEAFSGQRKLPPPVEGRTLYSELGLLQQKQMLAHQQGMLTSATPPPNQAALLGMGGALTPGGLEVIQEQGPNSSLVQAFHQLSVRGSSPAPRLGNGELAALAQQMSSKPGTPFEAALQALGAPSPAALAGHPALGGQHAPTPPPQLQHPGLAAMNGIAGASPPPQAAAAAAAAAAIQQQQLAAAGVNPHGGGFDRDEQQGRGEHKQRGGGKGSKGDHSSRDGRGSGAGRRGGEREKEGAASHDEGIAHFSARFQNLEDVGGQLMSIAQDQNGCRFLQRKFDEGGAAAIAAVFPELLQHATELMMDPFGNYLVQKLLDRCSEEQRLDVLKRVCDKGQIIEVALNTHGTRAVQKLIETLTSREQRSLVISALGPGVVSLIKDLNGNHVVQRCLQRLGPDDSQFVYDAAARHCVEISTHRHGCCVMQRCIDFASSQQKTELVAEIAKHALQLSQDAFGNYVVQYVLDIGQAEPSRAIMTMLVGHYAELSMQKFSSNVVEKCLKLGGLDPERQVIIGEVLASPLLPRLLQDSYGNYVVQSALAISNGQLHQDLVDAIKPFLPSLRGTPHGKRILQKINGKV</sequence>
<feature type="repeat" description="Pumilio" evidence="2">
    <location>
        <begin position="373"/>
        <end position="408"/>
    </location>
</feature>
<feature type="compositionally biased region" description="Basic and acidic residues" evidence="3">
    <location>
        <begin position="292"/>
        <end position="302"/>
    </location>
</feature>
<organism evidence="5 6">
    <name type="scientific">Tetradesmus obliquus</name>
    <name type="common">Green alga</name>
    <name type="synonym">Acutodesmus obliquus</name>
    <dbReference type="NCBI Taxonomy" id="3088"/>
    <lineage>
        <taxon>Eukaryota</taxon>
        <taxon>Viridiplantae</taxon>
        <taxon>Chlorophyta</taxon>
        <taxon>core chlorophytes</taxon>
        <taxon>Chlorophyceae</taxon>
        <taxon>CS clade</taxon>
        <taxon>Sphaeropleales</taxon>
        <taxon>Scenedesmaceae</taxon>
        <taxon>Tetradesmus</taxon>
    </lineage>
</organism>
<name>A0ABY8TMM4_TETOB</name>
<keyword evidence="1" id="KW-0677">Repeat</keyword>
<feature type="compositionally biased region" description="Low complexity" evidence="3">
    <location>
        <begin position="206"/>
        <end position="218"/>
    </location>
</feature>
<dbReference type="InterPro" id="IPR033133">
    <property type="entry name" value="PUM-HD"/>
</dbReference>
<evidence type="ECO:0000256" key="2">
    <source>
        <dbReference type="PROSITE-ProRule" id="PRU00317"/>
    </source>
</evidence>
<gene>
    <name evidence="5" type="ORF">OEZ85_010422</name>
</gene>
<dbReference type="EMBL" id="CP126209">
    <property type="protein sequence ID" value="WIA10220.1"/>
    <property type="molecule type" value="Genomic_DNA"/>
</dbReference>
<dbReference type="InterPro" id="IPR001313">
    <property type="entry name" value="Pumilio_RNA-bd_rpt"/>
</dbReference>
<feature type="repeat" description="Pumilio" evidence="2">
    <location>
        <begin position="520"/>
        <end position="555"/>
    </location>
</feature>
<dbReference type="InterPro" id="IPR033712">
    <property type="entry name" value="Pumilio_RNA-bd"/>
</dbReference>
<dbReference type="PANTHER" id="PTHR12537:SF13">
    <property type="entry name" value="PUMILIO HOMOLOGY DOMAIN FAMILY MEMBER 4"/>
    <property type="match status" value="1"/>
</dbReference>
<protein>
    <recommendedName>
        <fullName evidence="4">PUM-HD domain-containing protein</fullName>
    </recommendedName>
</protein>
<feature type="repeat" description="Pumilio" evidence="2">
    <location>
        <begin position="448"/>
        <end position="483"/>
    </location>
</feature>
<feature type="compositionally biased region" description="Basic and acidic residues" evidence="3">
    <location>
        <begin position="271"/>
        <end position="285"/>
    </location>
</feature>
<proteinExistence type="predicted"/>
<dbReference type="InterPro" id="IPR016024">
    <property type="entry name" value="ARM-type_fold"/>
</dbReference>
<accession>A0ABY8TMM4</accession>
<dbReference type="PANTHER" id="PTHR12537">
    <property type="entry name" value="RNA BINDING PROTEIN PUMILIO-RELATED"/>
    <property type="match status" value="1"/>
</dbReference>
<feature type="compositionally biased region" description="Polar residues" evidence="3">
    <location>
        <begin position="10"/>
        <end position="19"/>
    </location>
</feature>
<reference evidence="5 6" key="1">
    <citation type="submission" date="2023-05" db="EMBL/GenBank/DDBJ databases">
        <title>A 100% complete, gapless, phased diploid assembly of the Scenedesmus obliquus UTEX 3031 genome.</title>
        <authorList>
            <person name="Biondi T.C."/>
            <person name="Hanschen E.R."/>
            <person name="Kwon T."/>
            <person name="Eng W."/>
            <person name="Kruse C.P.S."/>
            <person name="Koehler S.I."/>
            <person name="Kunde Y."/>
            <person name="Gleasner C.D."/>
            <person name="You Mak K.T."/>
            <person name="Polle J."/>
            <person name="Hovde B.T."/>
            <person name="Starkenburg S.R."/>
        </authorList>
    </citation>
    <scope>NUCLEOTIDE SEQUENCE [LARGE SCALE GENOMIC DNA]</scope>
    <source>
        <strain evidence="5 6">DOE0152z</strain>
    </source>
</reference>
<dbReference type="InterPro" id="IPR011989">
    <property type="entry name" value="ARM-like"/>
</dbReference>
<keyword evidence="6" id="KW-1185">Reference proteome</keyword>
<dbReference type="Proteomes" id="UP001244341">
    <property type="component" value="Chromosome 2b"/>
</dbReference>
<dbReference type="SMART" id="SM00025">
    <property type="entry name" value="Pumilio"/>
    <property type="match status" value="8"/>
</dbReference>
<feature type="repeat" description="Pumilio" evidence="2">
    <location>
        <begin position="484"/>
        <end position="519"/>
    </location>
</feature>
<evidence type="ECO:0000259" key="4">
    <source>
        <dbReference type="PROSITE" id="PS50303"/>
    </source>
</evidence>
<evidence type="ECO:0000256" key="3">
    <source>
        <dbReference type="SAM" id="MobiDB-lite"/>
    </source>
</evidence>
<feature type="domain" description="PUM-HD" evidence="4">
    <location>
        <begin position="312"/>
        <end position="656"/>
    </location>
</feature>
<dbReference type="Gene3D" id="1.25.10.10">
    <property type="entry name" value="Leucine-rich Repeat Variant"/>
    <property type="match status" value="1"/>
</dbReference>
<dbReference type="PROSITE" id="PS50303">
    <property type="entry name" value="PUM_HD"/>
    <property type="match status" value="1"/>
</dbReference>
<dbReference type="CDD" id="cd07920">
    <property type="entry name" value="Pumilio"/>
    <property type="match status" value="1"/>
</dbReference>
<evidence type="ECO:0000313" key="6">
    <source>
        <dbReference type="Proteomes" id="UP001244341"/>
    </source>
</evidence>
<dbReference type="SUPFAM" id="SSF48371">
    <property type="entry name" value="ARM repeat"/>
    <property type="match status" value="1"/>
</dbReference>
<feature type="repeat" description="Pumilio" evidence="2">
    <location>
        <begin position="593"/>
        <end position="630"/>
    </location>
</feature>
<feature type="repeat" description="Pumilio" evidence="2">
    <location>
        <begin position="556"/>
        <end position="592"/>
    </location>
</feature>
<evidence type="ECO:0000313" key="5">
    <source>
        <dbReference type="EMBL" id="WIA10220.1"/>
    </source>
</evidence>
<feature type="region of interest" description="Disordered" evidence="3">
    <location>
        <begin position="206"/>
        <end position="242"/>
    </location>
</feature>